<dbReference type="EMBL" id="ML732264">
    <property type="protein sequence ID" value="KAB8071738.1"/>
    <property type="molecule type" value="Genomic_DNA"/>
</dbReference>
<dbReference type="AlphaFoldDB" id="A0A5N5WT33"/>
<accession>A0A5N5WT33</accession>
<dbReference type="OrthoDB" id="5398515at2759"/>
<feature type="compositionally biased region" description="Polar residues" evidence="1">
    <location>
        <begin position="106"/>
        <end position="127"/>
    </location>
</feature>
<dbReference type="Proteomes" id="UP000326565">
    <property type="component" value="Unassembled WGS sequence"/>
</dbReference>
<feature type="region of interest" description="Disordered" evidence="1">
    <location>
        <begin position="1"/>
        <end position="202"/>
    </location>
</feature>
<evidence type="ECO:0000313" key="3">
    <source>
        <dbReference type="Proteomes" id="UP000326565"/>
    </source>
</evidence>
<proteinExistence type="predicted"/>
<feature type="compositionally biased region" description="Polar residues" evidence="1">
    <location>
        <begin position="169"/>
        <end position="178"/>
    </location>
</feature>
<protein>
    <submittedName>
        <fullName evidence="2">Uncharacterized protein</fullName>
    </submittedName>
</protein>
<gene>
    <name evidence="2" type="ORF">BDV29DRAFT_178645</name>
</gene>
<name>A0A5N5WT33_9EURO</name>
<organism evidence="2 3">
    <name type="scientific">Aspergillus leporis</name>
    <dbReference type="NCBI Taxonomy" id="41062"/>
    <lineage>
        <taxon>Eukaryota</taxon>
        <taxon>Fungi</taxon>
        <taxon>Dikarya</taxon>
        <taxon>Ascomycota</taxon>
        <taxon>Pezizomycotina</taxon>
        <taxon>Eurotiomycetes</taxon>
        <taxon>Eurotiomycetidae</taxon>
        <taxon>Eurotiales</taxon>
        <taxon>Aspergillaceae</taxon>
        <taxon>Aspergillus</taxon>
        <taxon>Aspergillus subgen. Circumdati</taxon>
    </lineage>
</organism>
<sequence length="434" mass="47082">MATTPPPPSTLRIPPTPRHGPGYDQYEPYSTRHSARLASQRASRERHATPPPSFAASQSSRGTKKHHKELEALSPPGSVFSSPRKKSSDPSSGFLAAHSLDGASGLGNSDPFSTSELSHSNLPSQSFRKAVGDVGTTARALFPQPSSGRGKKSKKYTGFSLDSFEDNAQGGSNIQIYTDSRDRIPEADETEDNPFCKKSTTSTRVSRCRAEQIKRDKEVDESVKRDDGMTYVFRGKKVFRKFVDPVDSDGDDDGDDLGLLAARPDLLDEDITTTVRPLTRSSIKPRVLFPTANDRAPSSSHVSDVDEEAATDIEDHTLVPDAAETADRPVDIEMPQRPVTPPNATVDTPPSPGATIRSLRPRTRRDDLEHSRTPTVAETKRKRVSPFDGWLRKKQTPALTGSKAKKRDAAETAGSPGGPATKRTRGSRAATTSS</sequence>
<feature type="compositionally biased region" description="Pro residues" evidence="1">
    <location>
        <begin position="1"/>
        <end position="18"/>
    </location>
</feature>
<evidence type="ECO:0000313" key="2">
    <source>
        <dbReference type="EMBL" id="KAB8071738.1"/>
    </source>
</evidence>
<feature type="region of interest" description="Disordered" evidence="1">
    <location>
        <begin position="289"/>
        <end position="434"/>
    </location>
</feature>
<evidence type="ECO:0000256" key="1">
    <source>
        <dbReference type="SAM" id="MobiDB-lite"/>
    </source>
</evidence>
<reference evidence="2 3" key="1">
    <citation type="submission" date="2019-04" db="EMBL/GenBank/DDBJ databases">
        <title>Friends and foes A comparative genomics study of 23 Aspergillus species from section Flavi.</title>
        <authorList>
            <consortium name="DOE Joint Genome Institute"/>
            <person name="Kjaerbolling I."/>
            <person name="Vesth T."/>
            <person name="Frisvad J.C."/>
            <person name="Nybo J.L."/>
            <person name="Theobald S."/>
            <person name="Kildgaard S."/>
            <person name="Isbrandt T."/>
            <person name="Kuo A."/>
            <person name="Sato A."/>
            <person name="Lyhne E.K."/>
            <person name="Kogle M.E."/>
            <person name="Wiebenga A."/>
            <person name="Kun R.S."/>
            <person name="Lubbers R.J."/>
            <person name="Makela M.R."/>
            <person name="Barry K."/>
            <person name="Chovatia M."/>
            <person name="Clum A."/>
            <person name="Daum C."/>
            <person name="Haridas S."/>
            <person name="He G."/>
            <person name="LaButti K."/>
            <person name="Lipzen A."/>
            <person name="Mondo S."/>
            <person name="Riley R."/>
            <person name="Salamov A."/>
            <person name="Simmons B.A."/>
            <person name="Magnuson J.K."/>
            <person name="Henrissat B."/>
            <person name="Mortensen U.H."/>
            <person name="Larsen T.O."/>
            <person name="Devries R.P."/>
            <person name="Grigoriev I.V."/>
            <person name="Machida M."/>
            <person name="Baker S.E."/>
            <person name="Andersen M.R."/>
        </authorList>
    </citation>
    <scope>NUCLEOTIDE SEQUENCE [LARGE SCALE GENOMIC DNA]</scope>
    <source>
        <strain evidence="2 3">CBS 151.66</strain>
    </source>
</reference>
<keyword evidence="3" id="KW-1185">Reference proteome</keyword>